<dbReference type="KEGG" id="spad:DVK44_17450"/>
<dbReference type="InterPro" id="IPR036195">
    <property type="entry name" value="AbfB_ABD_sf"/>
</dbReference>
<dbReference type="InterPro" id="IPR007934">
    <property type="entry name" value="AbfB_ABD"/>
</dbReference>
<organism evidence="2 3">
    <name type="scientific">Streptomyces paludis</name>
    <dbReference type="NCBI Taxonomy" id="2282738"/>
    <lineage>
        <taxon>Bacteria</taxon>
        <taxon>Bacillati</taxon>
        <taxon>Actinomycetota</taxon>
        <taxon>Actinomycetes</taxon>
        <taxon>Kitasatosporales</taxon>
        <taxon>Streptomycetaceae</taxon>
        <taxon>Streptomyces</taxon>
    </lineage>
</organism>
<dbReference type="Gene3D" id="2.80.10.50">
    <property type="match status" value="1"/>
</dbReference>
<accession>A0A345I156</accession>
<gene>
    <name evidence="2" type="ORF">DVK44_17450</name>
</gene>
<dbReference type="Pfam" id="PF05270">
    <property type="entry name" value="AbfB"/>
    <property type="match status" value="1"/>
</dbReference>
<reference evidence="3" key="1">
    <citation type="submission" date="2018-07" db="EMBL/GenBank/DDBJ databases">
        <authorList>
            <person name="Zhao J."/>
        </authorList>
    </citation>
    <scope>NUCLEOTIDE SEQUENCE [LARGE SCALE GENOMIC DNA]</scope>
    <source>
        <strain evidence="3">GSSD-12</strain>
    </source>
</reference>
<proteinExistence type="predicted"/>
<evidence type="ECO:0000259" key="1">
    <source>
        <dbReference type="Pfam" id="PF05270"/>
    </source>
</evidence>
<name>A0A345I156_9ACTN</name>
<dbReference type="EMBL" id="CP031194">
    <property type="protein sequence ID" value="AXG82680.1"/>
    <property type="molecule type" value="Genomic_DNA"/>
</dbReference>
<sequence>MKLESYNHRGRFIRHRNFQLWLDSYQNSNLYQADTTFRMVKK</sequence>
<protein>
    <recommendedName>
        <fullName evidence="1">Alpha-L-arabinofuranosidase B arabinose-binding domain-containing protein</fullName>
    </recommendedName>
</protein>
<evidence type="ECO:0000313" key="3">
    <source>
        <dbReference type="Proteomes" id="UP000253868"/>
    </source>
</evidence>
<keyword evidence="3" id="KW-1185">Reference proteome</keyword>
<dbReference type="GO" id="GO:0046556">
    <property type="term" value="F:alpha-L-arabinofuranosidase activity"/>
    <property type="evidence" value="ECO:0007669"/>
    <property type="project" value="InterPro"/>
</dbReference>
<dbReference type="SUPFAM" id="SSF110221">
    <property type="entry name" value="AbfB domain"/>
    <property type="match status" value="1"/>
</dbReference>
<dbReference type="AlphaFoldDB" id="A0A345I156"/>
<dbReference type="OrthoDB" id="3298420at2"/>
<dbReference type="GO" id="GO:0046373">
    <property type="term" value="P:L-arabinose metabolic process"/>
    <property type="evidence" value="ECO:0007669"/>
    <property type="project" value="InterPro"/>
</dbReference>
<evidence type="ECO:0000313" key="2">
    <source>
        <dbReference type="EMBL" id="AXG82680.1"/>
    </source>
</evidence>
<dbReference type="Proteomes" id="UP000253868">
    <property type="component" value="Chromosome"/>
</dbReference>
<feature type="domain" description="Alpha-L-arabinofuranosidase B arabinose-binding" evidence="1">
    <location>
        <begin position="2"/>
        <end position="38"/>
    </location>
</feature>